<comment type="catalytic activity">
    <reaction evidence="11">
        <text>uridine(54) in tRNA + (6R)-5,10-methylene-5,6,7,8-tetrahydrofolate + NADPH + H(+) = 5-methyluridine(54) in tRNA + (6S)-5,6,7,8-tetrahydrofolate + NADP(+)</text>
        <dbReference type="Rhea" id="RHEA:62372"/>
        <dbReference type="Rhea" id="RHEA-COMP:10167"/>
        <dbReference type="Rhea" id="RHEA-COMP:10193"/>
        <dbReference type="ChEBI" id="CHEBI:15378"/>
        <dbReference type="ChEBI" id="CHEBI:15636"/>
        <dbReference type="ChEBI" id="CHEBI:57453"/>
        <dbReference type="ChEBI" id="CHEBI:57783"/>
        <dbReference type="ChEBI" id="CHEBI:58349"/>
        <dbReference type="ChEBI" id="CHEBI:65315"/>
        <dbReference type="ChEBI" id="CHEBI:74447"/>
        <dbReference type="EC" id="2.1.1.74"/>
    </reaction>
</comment>
<dbReference type="GO" id="GO:0030488">
    <property type="term" value="P:tRNA methylation"/>
    <property type="evidence" value="ECO:0007669"/>
    <property type="project" value="TreeGrafter"/>
</dbReference>
<evidence type="ECO:0000256" key="8">
    <source>
        <dbReference type="ARBA" id="ARBA00022827"/>
    </source>
</evidence>
<dbReference type="NCBIfam" id="NF003739">
    <property type="entry name" value="PRK05335.1"/>
    <property type="match status" value="1"/>
</dbReference>
<dbReference type="HAMAP" id="MF_01037">
    <property type="entry name" value="TrmFO"/>
    <property type="match status" value="1"/>
</dbReference>
<gene>
    <name evidence="11" type="primary">trmFO</name>
    <name evidence="13" type="ORF">EV130_112208</name>
</gene>
<evidence type="ECO:0000256" key="10">
    <source>
        <dbReference type="ARBA" id="ARBA00023027"/>
    </source>
</evidence>
<comment type="catalytic activity">
    <reaction evidence="11">
        <text>uridine(54) in tRNA + (6R)-5,10-methylene-5,6,7,8-tetrahydrofolate + NADH + H(+) = 5-methyluridine(54) in tRNA + (6S)-5,6,7,8-tetrahydrofolate + NAD(+)</text>
        <dbReference type="Rhea" id="RHEA:16873"/>
        <dbReference type="Rhea" id="RHEA-COMP:10167"/>
        <dbReference type="Rhea" id="RHEA-COMP:10193"/>
        <dbReference type="ChEBI" id="CHEBI:15378"/>
        <dbReference type="ChEBI" id="CHEBI:15636"/>
        <dbReference type="ChEBI" id="CHEBI:57453"/>
        <dbReference type="ChEBI" id="CHEBI:57540"/>
        <dbReference type="ChEBI" id="CHEBI:57945"/>
        <dbReference type="ChEBI" id="CHEBI:65315"/>
        <dbReference type="ChEBI" id="CHEBI:74447"/>
        <dbReference type="EC" id="2.1.1.74"/>
    </reaction>
</comment>
<protein>
    <recommendedName>
        <fullName evidence="11">Methylenetetrahydrofolate--tRNA-(uracil-5-)-methyltransferase TrmFO</fullName>
        <ecNumber evidence="11">2.1.1.74</ecNumber>
    </recommendedName>
    <alternativeName>
        <fullName evidence="11">Folate-dependent tRNA (uracil-5-)-methyltransferase</fullName>
    </alternativeName>
    <alternativeName>
        <fullName evidence="11">Folate-dependent tRNA(M-5-U54)-methyltransferase</fullName>
    </alternativeName>
</protein>
<name>A0A4R3QGG8_9HYPH</name>
<keyword evidence="4 11" id="KW-0489">Methyltransferase</keyword>
<dbReference type="NCBIfam" id="TIGR00137">
    <property type="entry name" value="gid_trmFO"/>
    <property type="match status" value="1"/>
</dbReference>
<dbReference type="EC" id="2.1.1.74" evidence="11"/>
<keyword evidence="3 11" id="KW-0963">Cytoplasm</keyword>
<comment type="similarity">
    <text evidence="11">Belongs to the MnmG family. TrmFO subfamily.</text>
</comment>
<dbReference type="GO" id="GO:0005829">
    <property type="term" value="C:cytosol"/>
    <property type="evidence" value="ECO:0007669"/>
    <property type="project" value="TreeGrafter"/>
</dbReference>
<dbReference type="InterPro" id="IPR040131">
    <property type="entry name" value="MnmG_N"/>
</dbReference>
<comment type="subcellular location">
    <subcellularLocation>
        <location evidence="11">Cytoplasm</location>
    </subcellularLocation>
</comment>
<dbReference type="Proteomes" id="UP000295547">
    <property type="component" value="Unassembled WGS sequence"/>
</dbReference>
<dbReference type="OrthoDB" id="9803114at2"/>
<evidence type="ECO:0000256" key="7">
    <source>
        <dbReference type="ARBA" id="ARBA00022694"/>
    </source>
</evidence>
<dbReference type="AlphaFoldDB" id="A0A4R3QGG8"/>
<dbReference type="InterPro" id="IPR036188">
    <property type="entry name" value="FAD/NAD-bd_sf"/>
</dbReference>
<dbReference type="GO" id="GO:0050660">
    <property type="term" value="F:flavin adenine dinucleotide binding"/>
    <property type="evidence" value="ECO:0007669"/>
    <property type="project" value="UniProtKB-UniRule"/>
</dbReference>
<reference evidence="13 14" key="1">
    <citation type="submission" date="2019-03" db="EMBL/GenBank/DDBJ databases">
        <title>Genomic Encyclopedia of Type Strains, Phase IV (KMG-V): Genome sequencing to study the core and pangenomes of soil and plant-associated prokaryotes.</title>
        <authorList>
            <person name="Whitman W."/>
        </authorList>
    </citation>
    <scope>NUCLEOTIDE SEQUENCE [LARGE SCALE GENOMIC DNA]</scope>
    <source>
        <strain evidence="13 14">Gr42</strain>
    </source>
</reference>
<dbReference type="RefSeq" id="WP_132662273.1">
    <property type="nucleotide sequence ID" value="NZ_SMBJ01000012.1"/>
</dbReference>
<evidence type="ECO:0000256" key="9">
    <source>
        <dbReference type="ARBA" id="ARBA00022857"/>
    </source>
</evidence>
<sequence length="477" mass="51032">MNKTSSYCPIHVVGGGLAGSEAAWQIANAGVPVILHEMRGVRGTDAHKTDGLAELVCSNSFRSDDAISNAVGVIHAEMRMAGSLIMACADKHQVPAGGALAVDREAFSDAVTKVITDHPLVSVVREEVTGLPPKEWDQAIIATGPLTAPSLAAAIQEETGADALAFFDAIAPIVYRDSIDMEICWYQSRYDKIGPGGTGKDYINCPMDEEQYNAFVDALTAGDTVGFKEWEGTPYFDGCLPIEVMAERGRETLRHGPMKPMGLTNAHNPSVKAYAVVQLRQDNALGTLYNMVGFQTKLKYGAQAEIFRMIPGLQNAEFARLGGLHRNTYINSPTLLDSSLSLKSRPGLRFAGQITGCEGYVESASVGLLAGRFAAAERKGEAVFLPPATTALGALLGHITGGHLVADEEPGKRSFQPMNINFGLFPELQPGSIVKPEGVKRFRGKDKTILKRQLIAKRALADCAEWLGKSAPFAASA</sequence>
<dbReference type="PANTHER" id="PTHR11806">
    <property type="entry name" value="GLUCOSE INHIBITED DIVISION PROTEIN A"/>
    <property type="match status" value="1"/>
</dbReference>
<keyword evidence="14" id="KW-1185">Reference proteome</keyword>
<comment type="function">
    <text evidence="11">Catalyzes the folate-dependent formation of 5-methyl-uridine at position 54 (M-5-U54) in all tRNAs.</text>
</comment>
<dbReference type="EMBL" id="SMBJ01000012">
    <property type="protein sequence ID" value="TCU20828.1"/>
    <property type="molecule type" value="Genomic_DNA"/>
</dbReference>
<accession>A0A4R3QGG8</accession>
<proteinExistence type="inferred from homology"/>
<dbReference type="InterPro" id="IPR004417">
    <property type="entry name" value="TrmFO"/>
</dbReference>
<dbReference type="SUPFAM" id="SSF51905">
    <property type="entry name" value="FAD/NAD(P)-binding domain"/>
    <property type="match status" value="1"/>
</dbReference>
<evidence type="ECO:0000259" key="12">
    <source>
        <dbReference type="Pfam" id="PF01134"/>
    </source>
</evidence>
<dbReference type="GO" id="GO:0047151">
    <property type="term" value="F:tRNA (uracil(54)-C5)-methyltransferase activity, 5,10-methylenetetrahydrofolate-dependent"/>
    <property type="evidence" value="ECO:0007669"/>
    <property type="project" value="UniProtKB-UniRule"/>
</dbReference>
<comment type="caution">
    <text evidence="13">The sequence shown here is derived from an EMBL/GenBank/DDBJ whole genome shotgun (WGS) entry which is preliminary data.</text>
</comment>
<dbReference type="Pfam" id="PF01134">
    <property type="entry name" value="GIDA"/>
    <property type="match status" value="1"/>
</dbReference>
<dbReference type="PROSITE" id="PS01281">
    <property type="entry name" value="GIDA_2"/>
    <property type="match status" value="1"/>
</dbReference>
<keyword evidence="6 11" id="KW-0808">Transferase</keyword>
<dbReference type="InterPro" id="IPR002218">
    <property type="entry name" value="MnmG-rel"/>
</dbReference>
<feature type="binding site" evidence="11">
    <location>
        <begin position="14"/>
        <end position="19"/>
    </location>
    <ligand>
        <name>FAD</name>
        <dbReference type="ChEBI" id="CHEBI:57692"/>
    </ligand>
</feature>
<feature type="domain" description="MnmG N-terminal" evidence="12">
    <location>
        <begin position="10"/>
        <end position="381"/>
    </location>
</feature>
<evidence type="ECO:0000256" key="11">
    <source>
        <dbReference type="HAMAP-Rule" id="MF_01037"/>
    </source>
</evidence>
<dbReference type="GO" id="GO:0002098">
    <property type="term" value="P:tRNA wobble uridine modification"/>
    <property type="evidence" value="ECO:0007669"/>
    <property type="project" value="TreeGrafter"/>
</dbReference>
<comment type="cofactor">
    <cofactor evidence="1 11">
        <name>FAD</name>
        <dbReference type="ChEBI" id="CHEBI:57692"/>
    </cofactor>
</comment>
<organism evidence="13 14">
    <name type="scientific">Rhizobium azibense</name>
    <dbReference type="NCBI Taxonomy" id="1136135"/>
    <lineage>
        <taxon>Bacteria</taxon>
        <taxon>Pseudomonadati</taxon>
        <taxon>Pseudomonadota</taxon>
        <taxon>Alphaproteobacteria</taxon>
        <taxon>Hyphomicrobiales</taxon>
        <taxon>Rhizobiaceae</taxon>
        <taxon>Rhizobium/Agrobacterium group</taxon>
        <taxon>Rhizobium</taxon>
    </lineage>
</organism>
<dbReference type="PANTHER" id="PTHR11806:SF2">
    <property type="entry name" value="METHYLENETETRAHYDROFOLATE--TRNA-(URACIL-5-)-METHYLTRANSFERASE TRMFO"/>
    <property type="match status" value="1"/>
</dbReference>
<evidence type="ECO:0000256" key="3">
    <source>
        <dbReference type="ARBA" id="ARBA00022490"/>
    </source>
</evidence>
<evidence type="ECO:0000256" key="1">
    <source>
        <dbReference type="ARBA" id="ARBA00001974"/>
    </source>
</evidence>
<keyword evidence="10 11" id="KW-0520">NAD</keyword>
<evidence type="ECO:0000313" key="14">
    <source>
        <dbReference type="Proteomes" id="UP000295547"/>
    </source>
</evidence>
<evidence type="ECO:0000256" key="4">
    <source>
        <dbReference type="ARBA" id="ARBA00022603"/>
    </source>
</evidence>
<keyword evidence="7 11" id="KW-0819">tRNA processing</keyword>
<dbReference type="InterPro" id="IPR020595">
    <property type="entry name" value="MnmG-rel_CS"/>
</dbReference>
<evidence type="ECO:0000313" key="13">
    <source>
        <dbReference type="EMBL" id="TCU20828.1"/>
    </source>
</evidence>
<dbReference type="Gene3D" id="3.50.50.60">
    <property type="entry name" value="FAD/NAD(P)-binding domain"/>
    <property type="match status" value="2"/>
</dbReference>
<evidence type="ECO:0000256" key="6">
    <source>
        <dbReference type="ARBA" id="ARBA00022679"/>
    </source>
</evidence>
<keyword evidence="5 11" id="KW-0285">Flavoprotein</keyword>
<evidence type="ECO:0000256" key="2">
    <source>
        <dbReference type="ARBA" id="ARBA00003717"/>
    </source>
</evidence>
<evidence type="ECO:0000256" key="5">
    <source>
        <dbReference type="ARBA" id="ARBA00022630"/>
    </source>
</evidence>
<keyword evidence="8 11" id="KW-0274">FAD</keyword>
<comment type="function">
    <text evidence="2">NAD-binding protein involved in the addition of a carboxymethylaminomethyl (cmnm) group at the wobble position (U34) of certain tRNAs, forming tRNA-cmnm(5)s(2)U34.</text>
</comment>
<keyword evidence="9 11" id="KW-0521">NADP</keyword>